<evidence type="ECO:0000313" key="3">
    <source>
        <dbReference type="Proteomes" id="UP000000333"/>
    </source>
</evidence>
<dbReference type="SUPFAM" id="SSF55804">
    <property type="entry name" value="Phoshotransferase/anion transport protein"/>
    <property type="match status" value="1"/>
</dbReference>
<sequence>MAILDTSLFSPELVFFDATATTGTELFSWLREKLAPMGYLEDSWLQAIITRENNYPTGLESDNISVAIPHVEPENIAKPYIAVVKPKKPVAFEPMAAMVDHPVQAELIINLGLKAHDEDQVAVLQKLMNVFMDASACENILSQTTGKGMVDTIVKHCKE</sequence>
<dbReference type="Pfam" id="PF00359">
    <property type="entry name" value="PTS_EIIA_2"/>
    <property type="match status" value="1"/>
</dbReference>
<dbReference type="PATRIC" id="fig|633147.7.peg.1608"/>
<dbReference type="PANTHER" id="PTHR47738:SF3">
    <property type="entry name" value="PHOSPHOTRANSFERASE SYSTEM MANNITOL_FRUCTOSE-SPECIFIC IIA DOMAIN CONTAINING PROTEIN"/>
    <property type="match status" value="1"/>
</dbReference>
<name>E1QXY1_OLSUV</name>
<dbReference type="Gene3D" id="3.40.930.10">
    <property type="entry name" value="Mannitol-specific EII, Chain A"/>
    <property type="match status" value="1"/>
</dbReference>
<dbReference type="OrthoDB" id="3192919at2"/>
<dbReference type="eggNOG" id="COG1762">
    <property type="taxonomic scope" value="Bacteria"/>
</dbReference>
<accession>E1QXY1</accession>
<dbReference type="HOGENOM" id="CLU_072531_6_0_11"/>
<dbReference type="AlphaFoldDB" id="E1QXY1"/>
<dbReference type="RefSeq" id="WP_013250997.1">
    <property type="nucleotide sequence ID" value="NC_014363.1"/>
</dbReference>
<keyword evidence="3" id="KW-1185">Reference proteome</keyword>
<evidence type="ECO:0000259" key="1">
    <source>
        <dbReference type="PROSITE" id="PS51094"/>
    </source>
</evidence>
<protein>
    <submittedName>
        <fullName evidence="2">Putative PTS IIA-like nitrogen-regulatory protein PtsN</fullName>
    </submittedName>
</protein>
<organism evidence="2 3">
    <name type="scientific">Olsenella uli (strain ATCC 49627 / DSM 7084 / CCUG 31166 / CIP 109912 / JCM 12494 / LMG 11480 / NCIMB 702895 / VPI D76D-27C)</name>
    <name type="common">Lactobacillus uli</name>
    <dbReference type="NCBI Taxonomy" id="633147"/>
    <lineage>
        <taxon>Bacteria</taxon>
        <taxon>Bacillati</taxon>
        <taxon>Actinomycetota</taxon>
        <taxon>Coriobacteriia</taxon>
        <taxon>Coriobacteriales</taxon>
        <taxon>Atopobiaceae</taxon>
        <taxon>Olsenella</taxon>
    </lineage>
</organism>
<proteinExistence type="predicted"/>
<dbReference type="KEGG" id="ols:Olsu_0113"/>
<dbReference type="EMBL" id="CP002106">
    <property type="protein sequence ID" value="ADK67245.1"/>
    <property type="molecule type" value="Genomic_DNA"/>
</dbReference>
<dbReference type="PANTHER" id="PTHR47738">
    <property type="entry name" value="PTS SYSTEM FRUCTOSE-LIKE EIIA COMPONENT-RELATED"/>
    <property type="match status" value="1"/>
</dbReference>
<dbReference type="GeneID" id="78511592"/>
<dbReference type="STRING" id="633147.Olsu_0113"/>
<dbReference type="InterPro" id="IPR016152">
    <property type="entry name" value="PTrfase/Anion_transptr"/>
</dbReference>
<reference evidence="2 3" key="1">
    <citation type="journal article" date="2010" name="Stand. Genomic Sci.">
        <title>Complete genome sequence of Olsenella uli type strain (VPI D76D-27C).</title>
        <authorList>
            <person name="Goker M."/>
            <person name="Held B."/>
            <person name="Lucas S."/>
            <person name="Nolan M."/>
            <person name="Yasawong M."/>
            <person name="Glavina Del Rio T."/>
            <person name="Tice H."/>
            <person name="Cheng J.F."/>
            <person name="Bruce D."/>
            <person name="Detter J.C."/>
            <person name="Tapia R."/>
            <person name="Han C."/>
            <person name="Goodwin L."/>
            <person name="Pitluck S."/>
            <person name="Liolios K."/>
            <person name="Ivanova N."/>
            <person name="Mavromatis K."/>
            <person name="Mikhailova N."/>
            <person name="Pati A."/>
            <person name="Chen A."/>
            <person name="Palaniappan K."/>
            <person name="Land M."/>
            <person name="Hauser L."/>
            <person name="Chang Y.J."/>
            <person name="Jeffries C.D."/>
            <person name="Rohde M."/>
            <person name="Sikorski J."/>
            <person name="Pukall R."/>
            <person name="Woyke T."/>
            <person name="Bristow J."/>
            <person name="Eisen J.A."/>
            <person name="Markowitz V."/>
            <person name="Hugenholtz P."/>
            <person name="Kyrpides N.C."/>
            <person name="Klenk H.P."/>
            <person name="Lapidus A."/>
        </authorList>
    </citation>
    <scope>NUCLEOTIDE SEQUENCE [LARGE SCALE GENOMIC DNA]</scope>
    <source>
        <strain evidence="3">ATCC 49627 / DSM 7084 / CIP 109912 / JCM 12494 / NCIMB 702895 / VPI D76D-27C</strain>
    </source>
</reference>
<gene>
    <name evidence="2" type="ordered locus">Olsu_0113</name>
</gene>
<dbReference type="InterPro" id="IPR002178">
    <property type="entry name" value="PTS_EIIA_type-2_dom"/>
</dbReference>
<dbReference type="Proteomes" id="UP000000333">
    <property type="component" value="Chromosome"/>
</dbReference>
<dbReference type="InterPro" id="IPR051541">
    <property type="entry name" value="PTS_SugarTrans_NitroReg"/>
</dbReference>
<dbReference type="PROSITE" id="PS51094">
    <property type="entry name" value="PTS_EIIA_TYPE_2"/>
    <property type="match status" value="1"/>
</dbReference>
<feature type="domain" description="PTS EIIA type-2" evidence="1">
    <location>
        <begin position="7"/>
        <end position="156"/>
    </location>
</feature>
<evidence type="ECO:0000313" key="2">
    <source>
        <dbReference type="EMBL" id="ADK67245.1"/>
    </source>
</evidence>